<protein>
    <submittedName>
        <fullName evidence="1">Mitochondrial outer membrane translocase receptor TOM70</fullName>
    </submittedName>
</protein>
<keyword evidence="2" id="KW-1185">Reference proteome</keyword>
<sequence>MSNSDSSAQGFVDRMQSFVTENKRAILIGTALVVAAGGVALYASASSSPKTLGDKKDKKKKPGKSKPRDVESGPIIEEIPVEDQPNFGVLTKEQLEGIPTEERAKLAAALKKKGNDYYQKENFELAAEFYTRAINVSPTEEPVYYSNRGACYMNMKPPKFELIIEDCDKAISLNKDYVKAINRRANALEALDRLEEALGDYTTATILDGFQNEKAAQAVERVLKKLSSTKAAEIIKTREPHLPAYTFISAYFSAFRTRPLPPLPEEPTIADNALINALHALQVADYTHSWSFVIGALEEGLSNDTLKAEALNLRGTFKFLVNDVKGAEEDLLASIALIPSFTQSWVKIASVYMEQGNPEKTFEAFEEAIKHNPNDPDIYYHRGQVHFIMNDFKQAAANYNKSTLLDDQFVFSHIQLAVAQYKEGQVASSMATFRKTLKAFPERSEPPNYYGELLLDQGRFQDAIDKFDRAFELEKTKTRQNVLPMVNKGLALYQWKQDIGAAEKCCQEALEIDPECEAAVATLAQLSLQQSKIDTAVELFKRQMELARSEPELANTLTYMYASIAQKTFLENYPERKQAFSAMAQAMAP</sequence>
<keyword evidence="1" id="KW-0675">Receptor</keyword>
<reference evidence="1" key="1">
    <citation type="submission" date="2019-10" db="EMBL/GenBank/DDBJ databases">
        <authorList>
            <consortium name="DOE Joint Genome Institute"/>
            <person name="Kuo A."/>
            <person name="Miyauchi S."/>
            <person name="Kiss E."/>
            <person name="Drula E."/>
            <person name="Kohler A."/>
            <person name="Sanchez-Garcia M."/>
            <person name="Andreopoulos B."/>
            <person name="Barry K.W."/>
            <person name="Bonito G."/>
            <person name="Buee M."/>
            <person name="Carver A."/>
            <person name="Chen C."/>
            <person name="Cichocki N."/>
            <person name="Clum A."/>
            <person name="Culley D."/>
            <person name="Crous P.W."/>
            <person name="Fauchery L."/>
            <person name="Girlanda M."/>
            <person name="Hayes R."/>
            <person name="Keri Z."/>
            <person name="Labutti K."/>
            <person name="Lipzen A."/>
            <person name="Lombard V."/>
            <person name="Magnuson J."/>
            <person name="Maillard F."/>
            <person name="Morin E."/>
            <person name="Murat C."/>
            <person name="Nolan M."/>
            <person name="Ohm R."/>
            <person name="Pangilinan J."/>
            <person name="Pereira M."/>
            <person name="Perotto S."/>
            <person name="Peter M."/>
            <person name="Riley R."/>
            <person name="Sitrit Y."/>
            <person name="Stielow B."/>
            <person name="Szollosi G."/>
            <person name="Zifcakova L."/>
            <person name="Stursova M."/>
            <person name="Spatafora J.W."/>
            <person name="Tedersoo L."/>
            <person name="Vaario L.-M."/>
            <person name="Yamada A."/>
            <person name="Yan M."/>
            <person name="Wang P."/>
            <person name="Xu J."/>
            <person name="Bruns T."/>
            <person name="Baldrian P."/>
            <person name="Vilgalys R."/>
            <person name="Henrissat B."/>
            <person name="Grigoriev I.V."/>
            <person name="Hibbett D."/>
            <person name="Nagy L.G."/>
            <person name="Martin F.M."/>
        </authorList>
    </citation>
    <scope>NUCLEOTIDE SEQUENCE</scope>
    <source>
        <strain evidence="1">P2</strain>
    </source>
</reference>
<accession>A0ACB6ZSV9</accession>
<proteinExistence type="predicted"/>
<evidence type="ECO:0000313" key="2">
    <source>
        <dbReference type="Proteomes" id="UP000886501"/>
    </source>
</evidence>
<organism evidence="1 2">
    <name type="scientific">Thelephora ganbajun</name>
    <name type="common">Ganba fungus</name>
    <dbReference type="NCBI Taxonomy" id="370292"/>
    <lineage>
        <taxon>Eukaryota</taxon>
        <taxon>Fungi</taxon>
        <taxon>Dikarya</taxon>
        <taxon>Basidiomycota</taxon>
        <taxon>Agaricomycotina</taxon>
        <taxon>Agaricomycetes</taxon>
        <taxon>Thelephorales</taxon>
        <taxon>Thelephoraceae</taxon>
        <taxon>Thelephora</taxon>
    </lineage>
</organism>
<dbReference type="Proteomes" id="UP000886501">
    <property type="component" value="Unassembled WGS sequence"/>
</dbReference>
<reference evidence="1" key="2">
    <citation type="journal article" date="2020" name="Nat. Commun.">
        <title>Large-scale genome sequencing of mycorrhizal fungi provides insights into the early evolution of symbiotic traits.</title>
        <authorList>
            <person name="Miyauchi S."/>
            <person name="Kiss E."/>
            <person name="Kuo A."/>
            <person name="Drula E."/>
            <person name="Kohler A."/>
            <person name="Sanchez-Garcia M."/>
            <person name="Morin E."/>
            <person name="Andreopoulos B."/>
            <person name="Barry K.W."/>
            <person name="Bonito G."/>
            <person name="Buee M."/>
            <person name="Carver A."/>
            <person name="Chen C."/>
            <person name="Cichocki N."/>
            <person name="Clum A."/>
            <person name="Culley D."/>
            <person name="Crous P.W."/>
            <person name="Fauchery L."/>
            <person name="Girlanda M."/>
            <person name="Hayes R.D."/>
            <person name="Keri Z."/>
            <person name="LaButti K."/>
            <person name="Lipzen A."/>
            <person name="Lombard V."/>
            <person name="Magnuson J."/>
            <person name="Maillard F."/>
            <person name="Murat C."/>
            <person name="Nolan M."/>
            <person name="Ohm R.A."/>
            <person name="Pangilinan J."/>
            <person name="Pereira M.F."/>
            <person name="Perotto S."/>
            <person name="Peter M."/>
            <person name="Pfister S."/>
            <person name="Riley R."/>
            <person name="Sitrit Y."/>
            <person name="Stielow J.B."/>
            <person name="Szollosi G."/>
            <person name="Zifcakova L."/>
            <person name="Stursova M."/>
            <person name="Spatafora J.W."/>
            <person name="Tedersoo L."/>
            <person name="Vaario L.M."/>
            <person name="Yamada A."/>
            <person name="Yan M."/>
            <person name="Wang P."/>
            <person name="Xu J."/>
            <person name="Bruns T."/>
            <person name="Baldrian P."/>
            <person name="Vilgalys R."/>
            <person name="Dunand C."/>
            <person name="Henrissat B."/>
            <person name="Grigoriev I.V."/>
            <person name="Hibbett D."/>
            <person name="Nagy L.G."/>
            <person name="Martin F.M."/>
        </authorList>
    </citation>
    <scope>NUCLEOTIDE SEQUENCE</scope>
    <source>
        <strain evidence="1">P2</strain>
    </source>
</reference>
<evidence type="ECO:0000313" key="1">
    <source>
        <dbReference type="EMBL" id="KAF9652539.1"/>
    </source>
</evidence>
<name>A0ACB6ZSV9_THEGA</name>
<dbReference type="EMBL" id="MU117968">
    <property type="protein sequence ID" value="KAF9652539.1"/>
    <property type="molecule type" value="Genomic_DNA"/>
</dbReference>
<gene>
    <name evidence="1" type="ORF">BDM02DRAFT_3109079</name>
</gene>
<comment type="caution">
    <text evidence="1">The sequence shown here is derived from an EMBL/GenBank/DDBJ whole genome shotgun (WGS) entry which is preliminary data.</text>
</comment>